<dbReference type="PROSITE" id="PS51007">
    <property type="entry name" value="CYTC"/>
    <property type="match status" value="1"/>
</dbReference>
<comment type="caution">
    <text evidence="10">The sequence shown here is derived from an EMBL/GenBank/DDBJ whole genome shotgun (WGS) entry which is preliminary data.</text>
</comment>
<keyword evidence="8" id="KW-0732">Signal</keyword>
<dbReference type="PRINTS" id="PR00604">
    <property type="entry name" value="CYTCHRMECIAB"/>
</dbReference>
<dbReference type="InterPro" id="IPR036909">
    <property type="entry name" value="Cyt_c-like_dom_sf"/>
</dbReference>
<dbReference type="GO" id="GO:0009055">
    <property type="term" value="F:electron transfer activity"/>
    <property type="evidence" value="ECO:0007669"/>
    <property type="project" value="InterPro"/>
</dbReference>
<feature type="chain" id="PRO_5019040243" evidence="8">
    <location>
        <begin position="25"/>
        <end position="124"/>
    </location>
</feature>
<evidence type="ECO:0000256" key="1">
    <source>
        <dbReference type="ARBA" id="ARBA00022448"/>
    </source>
</evidence>
<evidence type="ECO:0000256" key="7">
    <source>
        <dbReference type="SAM" id="MobiDB-lite"/>
    </source>
</evidence>
<feature type="domain" description="Cytochrome c" evidence="9">
    <location>
        <begin position="24"/>
        <end position="124"/>
    </location>
</feature>
<evidence type="ECO:0000256" key="6">
    <source>
        <dbReference type="PROSITE-ProRule" id="PRU00433"/>
    </source>
</evidence>
<keyword evidence="3 6" id="KW-0479">Metal-binding</keyword>
<protein>
    <submittedName>
        <fullName evidence="10">Cytochrome C</fullName>
    </submittedName>
</protein>
<feature type="signal peptide" evidence="8">
    <location>
        <begin position="1"/>
        <end position="24"/>
    </location>
</feature>
<dbReference type="PANTHER" id="PTHR11961">
    <property type="entry name" value="CYTOCHROME C"/>
    <property type="match status" value="1"/>
</dbReference>
<dbReference type="GO" id="GO:0020037">
    <property type="term" value="F:heme binding"/>
    <property type="evidence" value="ECO:0007669"/>
    <property type="project" value="InterPro"/>
</dbReference>
<keyword evidence="5 6" id="KW-0408">Iron</keyword>
<keyword evidence="4" id="KW-0249">Electron transport</keyword>
<dbReference type="GO" id="GO:0046872">
    <property type="term" value="F:metal ion binding"/>
    <property type="evidence" value="ECO:0007669"/>
    <property type="project" value="UniProtKB-KW"/>
</dbReference>
<gene>
    <name evidence="10" type="ORF">D6851_00020</name>
</gene>
<keyword evidence="2 6" id="KW-0349">Heme</keyword>
<evidence type="ECO:0000313" key="10">
    <source>
        <dbReference type="EMBL" id="RKF22951.1"/>
    </source>
</evidence>
<keyword evidence="11" id="KW-1185">Reference proteome</keyword>
<proteinExistence type="predicted"/>
<keyword evidence="1" id="KW-0813">Transport</keyword>
<sequence>MRMKIMASMAVLGIATVSATPALANSSNGETLFKQRCQMCHTNKPGARSGAGPNLSGLSGRTAGTSEGFRYSKKLAASGIKWNQKTLNKFLTSPNKMVPGTRMVVSIPNEEQRKAVVHYLLTGK</sequence>
<evidence type="ECO:0000256" key="5">
    <source>
        <dbReference type="ARBA" id="ARBA00023004"/>
    </source>
</evidence>
<dbReference type="InterPro" id="IPR009056">
    <property type="entry name" value="Cyt_c-like_dom"/>
</dbReference>
<reference evidence="10 11" key="1">
    <citation type="submission" date="2018-09" db="EMBL/GenBank/DDBJ databases">
        <title>Altererythrobacter spongiae sp. nov., isolated from a marine sponge.</title>
        <authorList>
            <person name="Zhuang L."/>
            <person name="Luo L."/>
        </authorList>
    </citation>
    <scope>NUCLEOTIDE SEQUENCE [LARGE SCALE GENOMIC DNA]</scope>
    <source>
        <strain evidence="10 11">HN-Y73</strain>
    </source>
</reference>
<dbReference type="Proteomes" id="UP000284395">
    <property type="component" value="Unassembled WGS sequence"/>
</dbReference>
<dbReference type="SUPFAM" id="SSF46626">
    <property type="entry name" value="Cytochrome c"/>
    <property type="match status" value="1"/>
</dbReference>
<dbReference type="OrthoDB" id="9805828at2"/>
<evidence type="ECO:0000259" key="9">
    <source>
        <dbReference type="PROSITE" id="PS51007"/>
    </source>
</evidence>
<evidence type="ECO:0000256" key="3">
    <source>
        <dbReference type="ARBA" id="ARBA00022723"/>
    </source>
</evidence>
<dbReference type="InterPro" id="IPR002327">
    <property type="entry name" value="Cyt_c_1A/1B"/>
</dbReference>
<accession>A0A420EQK6</accession>
<evidence type="ECO:0000256" key="2">
    <source>
        <dbReference type="ARBA" id="ARBA00022617"/>
    </source>
</evidence>
<feature type="region of interest" description="Disordered" evidence="7">
    <location>
        <begin position="43"/>
        <end position="63"/>
    </location>
</feature>
<dbReference type="Gene3D" id="1.10.760.10">
    <property type="entry name" value="Cytochrome c-like domain"/>
    <property type="match status" value="1"/>
</dbReference>
<dbReference type="EMBL" id="RAPF01000001">
    <property type="protein sequence ID" value="RKF22951.1"/>
    <property type="molecule type" value="Genomic_DNA"/>
</dbReference>
<evidence type="ECO:0000313" key="11">
    <source>
        <dbReference type="Proteomes" id="UP000284395"/>
    </source>
</evidence>
<evidence type="ECO:0000256" key="8">
    <source>
        <dbReference type="SAM" id="SignalP"/>
    </source>
</evidence>
<evidence type="ECO:0000256" key="4">
    <source>
        <dbReference type="ARBA" id="ARBA00022982"/>
    </source>
</evidence>
<dbReference type="AlphaFoldDB" id="A0A420EQK6"/>
<organism evidence="10 11">
    <name type="scientific">Altericroceibacterium spongiae</name>
    <dbReference type="NCBI Taxonomy" id="2320269"/>
    <lineage>
        <taxon>Bacteria</taxon>
        <taxon>Pseudomonadati</taxon>
        <taxon>Pseudomonadota</taxon>
        <taxon>Alphaproteobacteria</taxon>
        <taxon>Sphingomonadales</taxon>
        <taxon>Erythrobacteraceae</taxon>
        <taxon>Altericroceibacterium</taxon>
    </lineage>
</organism>
<name>A0A420EQK6_9SPHN</name>
<dbReference type="Pfam" id="PF00034">
    <property type="entry name" value="Cytochrom_C"/>
    <property type="match status" value="1"/>
</dbReference>